<name>A0A255Z706_9SPHN</name>
<comment type="caution">
    <text evidence="1">The sequence shown here is derived from an EMBL/GenBank/DDBJ whole genome shotgun (WGS) entry which is preliminary data.</text>
</comment>
<accession>A0A255Z706</accession>
<evidence type="ECO:0000313" key="2">
    <source>
        <dbReference type="Proteomes" id="UP000216991"/>
    </source>
</evidence>
<gene>
    <name evidence="1" type="ORF">CHU93_00640</name>
</gene>
<dbReference type="AlphaFoldDB" id="A0A255Z706"/>
<dbReference type="EMBL" id="NOXT01000031">
    <property type="protein sequence ID" value="OYQ37226.1"/>
    <property type="molecule type" value="Genomic_DNA"/>
</dbReference>
<reference evidence="1 2" key="1">
    <citation type="submission" date="2017-07" db="EMBL/GenBank/DDBJ databases">
        <title>Sandarakinorhabdus cyanobacteriorum sp. nov., a novel bacterium isolated from cyanobacterial aggregates in a eutrophic lake.</title>
        <authorList>
            <person name="Cai H."/>
        </authorList>
    </citation>
    <scope>NUCLEOTIDE SEQUENCE [LARGE SCALE GENOMIC DNA]</scope>
    <source>
        <strain evidence="1 2">TH057</strain>
    </source>
</reference>
<dbReference type="Proteomes" id="UP000216991">
    <property type="component" value="Unassembled WGS sequence"/>
</dbReference>
<proteinExistence type="predicted"/>
<evidence type="ECO:0000313" key="1">
    <source>
        <dbReference type="EMBL" id="OYQ37226.1"/>
    </source>
</evidence>
<protein>
    <submittedName>
        <fullName evidence="1">Uncharacterized protein</fullName>
    </submittedName>
</protein>
<keyword evidence="2" id="KW-1185">Reference proteome</keyword>
<sequence>MATLVRDSVNGIPGRYTITMRWSQEGTNTLVYTPIRNTLVGSPDSDRDEPISEPKTYRAPFELINGALFLGGTEYQKQ</sequence>
<organism evidence="1 2">
    <name type="scientific">Sandarakinorhabdus cyanobacteriorum</name>
    <dbReference type="NCBI Taxonomy" id="1981098"/>
    <lineage>
        <taxon>Bacteria</taxon>
        <taxon>Pseudomonadati</taxon>
        <taxon>Pseudomonadota</taxon>
        <taxon>Alphaproteobacteria</taxon>
        <taxon>Sphingomonadales</taxon>
        <taxon>Sphingosinicellaceae</taxon>
        <taxon>Sandarakinorhabdus</taxon>
    </lineage>
</organism>